<evidence type="ECO:0000313" key="3">
    <source>
        <dbReference type="Proteomes" id="UP000596739"/>
    </source>
</evidence>
<keyword evidence="3" id="KW-1185">Reference proteome</keyword>
<proteinExistence type="predicted"/>
<dbReference type="Proteomes" id="UP000596739">
    <property type="component" value="Unassembled WGS sequence"/>
</dbReference>
<dbReference type="EMBL" id="JAENHN010000043">
    <property type="protein sequence ID" value="MBK1812044.1"/>
    <property type="molecule type" value="Genomic_DNA"/>
</dbReference>
<feature type="domain" description="N-acetyltransferase" evidence="1">
    <location>
        <begin position="1"/>
        <end position="76"/>
    </location>
</feature>
<gene>
    <name evidence="2" type="ORF">JHL18_15585</name>
</gene>
<evidence type="ECO:0000259" key="1">
    <source>
        <dbReference type="PROSITE" id="PS51186"/>
    </source>
</evidence>
<name>A0ABS1ERQ0_9CLOT</name>
<protein>
    <submittedName>
        <fullName evidence="2">GNAT family N-acetyltransferase</fullName>
    </submittedName>
</protein>
<comment type="caution">
    <text evidence="2">The sequence shown here is derived from an EMBL/GenBank/DDBJ whole genome shotgun (WGS) entry which is preliminary data.</text>
</comment>
<evidence type="ECO:0000313" key="2">
    <source>
        <dbReference type="EMBL" id="MBK1812044.1"/>
    </source>
</evidence>
<organism evidence="2 3">
    <name type="scientific">Clostridium yunnanense</name>
    <dbReference type="NCBI Taxonomy" id="2800325"/>
    <lineage>
        <taxon>Bacteria</taxon>
        <taxon>Bacillati</taxon>
        <taxon>Bacillota</taxon>
        <taxon>Clostridia</taxon>
        <taxon>Eubacteriales</taxon>
        <taxon>Clostridiaceae</taxon>
        <taxon>Clostridium</taxon>
    </lineage>
</organism>
<reference evidence="3" key="1">
    <citation type="submission" date="2021-01" db="EMBL/GenBank/DDBJ databases">
        <title>Genome public.</title>
        <authorList>
            <person name="Liu C."/>
            <person name="Sun Q."/>
        </authorList>
    </citation>
    <scope>NUCLEOTIDE SEQUENCE [LARGE SCALE GENOMIC DNA]</scope>
    <source>
        <strain evidence="3">YIM B02505</strain>
    </source>
</reference>
<accession>A0ABS1ERQ0</accession>
<dbReference type="SUPFAM" id="SSF55729">
    <property type="entry name" value="Acyl-CoA N-acyltransferases (Nat)"/>
    <property type="match status" value="1"/>
</dbReference>
<dbReference type="Gene3D" id="3.40.630.30">
    <property type="match status" value="1"/>
</dbReference>
<dbReference type="InterPro" id="IPR016181">
    <property type="entry name" value="Acyl_CoA_acyltransferase"/>
</dbReference>
<dbReference type="InterPro" id="IPR000182">
    <property type="entry name" value="GNAT_dom"/>
</dbReference>
<dbReference type="PROSITE" id="PS51186">
    <property type="entry name" value="GNAT"/>
    <property type="match status" value="1"/>
</dbReference>
<sequence>MKWLHKYINKGIGTKLVENASDWCEVNDIHTLYLRVRADNTKTIALFKRMGFIIDGTVVEELKETDSEYDELQICDPSLKFYFPLKLAFHMLV</sequence>
<dbReference type="Pfam" id="PF00583">
    <property type="entry name" value="Acetyltransf_1"/>
    <property type="match status" value="1"/>
</dbReference>